<feature type="transmembrane region" description="Helical" evidence="6">
    <location>
        <begin position="228"/>
        <end position="244"/>
    </location>
</feature>
<sequence length="444" mass="47951">MRTMLAARRERSPWARDRRRRELELVLAADVITVFAWALATWGENPKAHLDPNLALVSVMVAPFVLAIANRLLAPAADPTMVPLVGLLNGLGFVMINRLDPHEGTLQALWTALSVIAYVVTLAVVRNADALDRYRYLLAIGGIALLFLPLLPGLGLDINGARLWIHVGPFSFQPVEIAKLLLALFLASWIVERRDMLSRLRGGGIRRLGPIALAFALALVVMAAERDVGFALLIFSTFVIVLWVGTANRSYLVLGLAAFAIGAVLAGALFTQVHERVVVWLDPWRYAQTIGYQLVQAQYAFGIGGLAGTGLGLGHPQLIPVVTSDFIFAAFGEEMGLLGTSALVIAFVLLVGAGVRTALRARTEFSSLLAFALSVILGLQTFFIMAGIVRLLPLTGVTLPFVAYGGSSLLANYLLVAVLVRISHQANRQIDAGHDVIVMTELRP</sequence>
<dbReference type="KEGG" id="afo:Afer_1003"/>
<evidence type="ECO:0000256" key="2">
    <source>
        <dbReference type="ARBA" id="ARBA00022692"/>
    </source>
</evidence>
<feature type="transmembrane region" description="Helical" evidence="6">
    <location>
        <begin position="204"/>
        <end position="222"/>
    </location>
</feature>
<reference evidence="7 8" key="1">
    <citation type="journal article" date="2009" name="Stand. Genomic Sci.">
        <title>Complete genome sequence of Acidimicrobium ferrooxidans type strain (ICP).</title>
        <authorList>
            <person name="Clum A."/>
            <person name="Nolan M."/>
            <person name="Lang E."/>
            <person name="Glavina Del Rio T."/>
            <person name="Tice H."/>
            <person name="Copeland A."/>
            <person name="Cheng J.F."/>
            <person name="Lucas S."/>
            <person name="Chen F."/>
            <person name="Bruce D."/>
            <person name="Goodwin L."/>
            <person name="Pitluck S."/>
            <person name="Ivanova N."/>
            <person name="Mavrommatis K."/>
            <person name="Mikhailova N."/>
            <person name="Pati A."/>
            <person name="Chen A."/>
            <person name="Palaniappan K."/>
            <person name="Goker M."/>
            <person name="Spring S."/>
            <person name="Land M."/>
            <person name="Hauser L."/>
            <person name="Chang Y.J."/>
            <person name="Jeffries C.C."/>
            <person name="Chain P."/>
            <person name="Bristow J."/>
            <person name="Eisen J.A."/>
            <person name="Markowitz V."/>
            <person name="Hugenholtz P."/>
            <person name="Kyrpides N.C."/>
            <person name="Klenk H.P."/>
            <person name="Lapidus A."/>
        </authorList>
    </citation>
    <scope>NUCLEOTIDE SEQUENCE [LARGE SCALE GENOMIC DNA]</scope>
    <source>
        <strain evidence="8">DSM 10331 / JCM 15462 / NBRC 103882 / ICP</strain>
    </source>
</reference>
<dbReference type="STRING" id="525909.Afer_1003"/>
<dbReference type="InterPro" id="IPR001182">
    <property type="entry name" value="FtsW/RodA"/>
</dbReference>
<dbReference type="GO" id="GO:0051301">
    <property type="term" value="P:cell division"/>
    <property type="evidence" value="ECO:0007669"/>
    <property type="project" value="InterPro"/>
</dbReference>
<evidence type="ECO:0000256" key="1">
    <source>
        <dbReference type="ARBA" id="ARBA00004141"/>
    </source>
</evidence>
<feature type="transmembrane region" description="Helical" evidence="6">
    <location>
        <begin position="137"/>
        <end position="155"/>
    </location>
</feature>
<evidence type="ECO:0000313" key="8">
    <source>
        <dbReference type="Proteomes" id="UP000000771"/>
    </source>
</evidence>
<dbReference type="RefSeq" id="WP_015798427.1">
    <property type="nucleotide sequence ID" value="NC_013124.1"/>
</dbReference>
<dbReference type="GO" id="GO:0005886">
    <property type="term" value="C:plasma membrane"/>
    <property type="evidence" value="ECO:0007669"/>
    <property type="project" value="TreeGrafter"/>
</dbReference>
<organism evidence="7 8">
    <name type="scientific">Acidimicrobium ferrooxidans (strain DSM 10331 / JCM 15462 / NBRC 103882 / ICP)</name>
    <dbReference type="NCBI Taxonomy" id="525909"/>
    <lineage>
        <taxon>Bacteria</taxon>
        <taxon>Bacillati</taxon>
        <taxon>Actinomycetota</taxon>
        <taxon>Acidimicrobiia</taxon>
        <taxon>Acidimicrobiales</taxon>
        <taxon>Acidimicrobiaceae</taxon>
        <taxon>Acidimicrobium</taxon>
    </lineage>
</organism>
<name>C7LYY3_ACIFD</name>
<feature type="transmembrane region" description="Helical" evidence="6">
    <location>
        <begin position="335"/>
        <end position="355"/>
    </location>
</feature>
<feature type="transmembrane region" description="Helical" evidence="6">
    <location>
        <begin position="54"/>
        <end position="73"/>
    </location>
</feature>
<feature type="transmembrane region" description="Helical" evidence="6">
    <location>
        <begin position="108"/>
        <end position="125"/>
    </location>
</feature>
<keyword evidence="5 6" id="KW-0472">Membrane</keyword>
<evidence type="ECO:0000256" key="3">
    <source>
        <dbReference type="ARBA" id="ARBA00022960"/>
    </source>
</evidence>
<dbReference type="Proteomes" id="UP000000771">
    <property type="component" value="Chromosome"/>
</dbReference>
<keyword evidence="3" id="KW-0133">Cell shape</keyword>
<feature type="transmembrane region" description="Helical" evidence="6">
    <location>
        <begin position="251"/>
        <end position="270"/>
    </location>
</feature>
<evidence type="ECO:0000256" key="4">
    <source>
        <dbReference type="ARBA" id="ARBA00022989"/>
    </source>
</evidence>
<dbReference type="EMBL" id="CP001631">
    <property type="protein sequence ID" value="ACU53941.1"/>
    <property type="molecule type" value="Genomic_DNA"/>
</dbReference>
<accession>C7LYY3</accession>
<proteinExistence type="predicted"/>
<dbReference type="PANTHER" id="PTHR30474">
    <property type="entry name" value="CELL CYCLE PROTEIN"/>
    <property type="match status" value="1"/>
</dbReference>
<feature type="transmembrane region" description="Helical" evidence="6">
    <location>
        <begin position="21"/>
        <end position="42"/>
    </location>
</feature>
<dbReference type="AlphaFoldDB" id="C7LYY3"/>
<feature type="transmembrane region" description="Helical" evidence="6">
    <location>
        <begin position="401"/>
        <end position="420"/>
    </location>
</feature>
<dbReference type="eggNOG" id="COG0772">
    <property type="taxonomic scope" value="Bacteria"/>
</dbReference>
<dbReference type="Pfam" id="PF01098">
    <property type="entry name" value="FTSW_RODA_SPOVE"/>
    <property type="match status" value="1"/>
</dbReference>
<dbReference type="PANTHER" id="PTHR30474:SF3">
    <property type="entry name" value="PEPTIDOGLYCAN GLYCOSYLTRANSFERASE RODA"/>
    <property type="match status" value="1"/>
</dbReference>
<evidence type="ECO:0000256" key="6">
    <source>
        <dbReference type="SAM" id="Phobius"/>
    </source>
</evidence>
<feature type="transmembrane region" description="Helical" evidence="6">
    <location>
        <begin position="175"/>
        <end position="192"/>
    </location>
</feature>
<keyword evidence="2 6" id="KW-0812">Transmembrane</keyword>
<gene>
    <name evidence="7" type="ordered locus">Afer_1003</name>
</gene>
<evidence type="ECO:0000256" key="5">
    <source>
        <dbReference type="ARBA" id="ARBA00023136"/>
    </source>
</evidence>
<dbReference type="GO" id="GO:0032153">
    <property type="term" value="C:cell division site"/>
    <property type="evidence" value="ECO:0007669"/>
    <property type="project" value="TreeGrafter"/>
</dbReference>
<keyword evidence="8" id="KW-1185">Reference proteome</keyword>
<evidence type="ECO:0000313" key="7">
    <source>
        <dbReference type="EMBL" id="ACU53941.1"/>
    </source>
</evidence>
<dbReference type="GO" id="GO:0015648">
    <property type="term" value="F:lipid-linked peptidoglycan transporter activity"/>
    <property type="evidence" value="ECO:0007669"/>
    <property type="project" value="TreeGrafter"/>
</dbReference>
<feature type="transmembrane region" description="Helical" evidence="6">
    <location>
        <begin position="80"/>
        <end position="96"/>
    </location>
</feature>
<protein>
    <submittedName>
        <fullName evidence="7">Cell cycle protein</fullName>
    </submittedName>
</protein>
<comment type="subcellular location">
    <subcellularLocation>
        <location evidence="1">Membrane</location>
        <topology evidence="1">Multi-pass membrane protein</topology>
    </subcellularLocation>
</comment>
<feature type="transmembrane region" description="Helical" evidence="6">
    <location>
        <begin position="367"/>
        <end position="389"/>
    </location>
</feature>
<dbReference type="GO" id="GO:0008360">
    <property type="term" value="P:regulation of cell shape"/>
    <property type="evidence" value="ECO:0007669"/>
    <property type="project" value="UniProtKB-KW"/>
</dbReference>
<keyword evidence="4 6" id="KW-1133">Transmembrane helix</keyword>
<dbReference type="HOGENOM" id="CLU_029243_3_1_11"/>